<dbReference type="InterPro" id="IPR053146">
    <property type="entry name" value="QDO-like"/>
</dbReference>
<proteinExistence type="predicted"/>
<organism evidence="2 3">
    <name type="scientific">Flagellimonas lutaonensis</name>
    <dbReference type="NCBI Taxonomy" id="516051"/>
    <lineage>
        <taxon>Bacteria</taxon>
        <taxon>Pseudomonadati</taxon>
        <taxon>Bacteroidota</taxon>
        <taxon>Flavobacteriia</taxon>
        <taxon>Flavobacteriales</taxon>
        <taxon>Flavobacteriaceae</taxon>
        <taxon>Flagellimonas</taxon>
    </lineage>
</organism>
<dbReference type="OrthoDB" id="9794183at2"/>
<feature type="domain" description="Cupin type-2" evidence="1">
    <location>
        <begin position="77"/>
        <end position="142"/>
    </location>
</feature>
<dbReference type="Pfam" id="PF07883">
    <property type="entry name" value="Cupin_2"/>
    <property type="match status" value="1"/>
</dbReference>
<dbReference type="PANTHER" id="PTHR36440:SF1">
    <property type="entry name" value="PUTATIVE (AFU_ORTHOLOGUE AFUA_8G07350)-RELATED"/>
    <property type="match status" value="1"/>
</dbReference>
<dbReference type="AlphaFoldDB" id="A0A0D5YS62"/>
<name>A0A0D5YS62_9FLAO</name>
<accession>A0A0D5YS62</accession>
<keyword evidence="3" id="KW-1185">Reference proteome</keyword>
<dbReference type="Proteomes" id="UP000032726">
    <property type="component" value="Chromosome"/>
</dbReference>
<evidence type="ECO:0000313" key="2">
    <source>
        <dbReference type="EMBL" id="AKA35122.1"/>
    </source>
</evidence>
<dbReference type="InterPro" id="IPR014710">
    <property type="entry name" value="RmlC-like_jellyroll"/>
</dbReference>
<evidence type="ECO:0000259" key="1">
    <source>
        <dbReference type="Pfam" id="PF07883"/>
    </source>
</evidence>
<dbReference type="SUPFAM" id="SSF51182">
    <property type="entry name" value="RmlC-like cupins"/>
    <property type="match status" value="1"/>
</dbReference>
<dbReference type="HOGENOM" id="CLU_103066_6_0_10"/>
<reference evidence="2 3" key="1">
    <citation type="submission" date="2015-03" db="EMBL/GenBank/DDBJ databases">
        <title>Complete genome sequence of Muricauda lutaonensis CC-HSB-11T, isolated from a coastal hot spring.</title>
        <authorList>
            <person name="Kim K.M."/>
        </authorList>
    </citation>
    <scope>NUCLEOTIDE SEQUENCE [LARGE SCALE GENOMIC DNA]</scope>
    <source>
        <strain evidence="2 3">CC-HSB-11</strain>
    </source>
</reference>
<dbReference type="RefSeq" id="WP_045801810.1">
    <property type="nucleotide sequence ID" value="NZ_CP011071.1"/>
</dbReference>
<sequence length="181" mass="20344">MDRKQFLTRLGGVGLLTMTPLTTAKAFFKQRSIFKNGSKEKIVRDAEGTLLQILGNPQRHKVVGDDTDNQIFEWVDELTPGSGIPPHVHTKEDEIFRVLKGEVELMVDGKTTLLKKGDMAFAPKNLVHSWKVVGEQKATMWVSAFPSGMEHMFHELHALPPGPPDFEKVSKICETYGIRFV</sequence>
<dbReference type="KEGG" id="mlt:VC82_1501"/>
<evidence type="ECO:0000313" key="3">
    <source>
        <dbReference type="Proteomes" id="UP000032726"/>
    </source>
</evidence>
<dbReference type="STRING" id="516051.VC82_1501"/>
<dbReference type="PANTHER" id="PTHR36440">
    <property type="entry name" value="PUTATIVE (AFU_ORTHOLOGUE AFUA_8G07350)-RELATED"/>
    <property type="match status" value="1"/>
</dbReference>
<dbReference type="InterPro" id="IPR011051">
    <property type="entry name" value="RmlC_Cupin_sf"/>
</dbReference>
<dbReference type="EMBL" id="CP011071">
    <property type="protein sequence ID" value="AKA35122.1"/>
    <property type="molecule type" value="Genomic_DNA"/>
</dbReference>
<dbReference type="Gene3D" id="2.60.120.10">
    <property type="entry name" value="Jelly Rolls"/>
    <property type="match status" value="1"/>
</dbReference>
<dbReference type="InterPro" id="IPR013096">
    <property type="entry name" value="Cupin_2"/>
</dbReference>
<protein>
    <submittedName>
        <fullName evidence="2">Cupin</fullName>
    </submittedName>
</protein>
<gene>
    <name evidence="2" type="ORF">VC82_1501</name>
</gene>